<dbReference type="RefSeq" id="WP_268266842.1">
    <property type="nucleotide sequence ID" value="NZ_JALQCW010000086.1"/>
</dbReference>
<proteinExistence type="predicted"/>
<organism evidence="1 2">
    <name type="scientific">Pseudomonas morbosilactucae</name>
    <dbReference type="NCBI Taxonomy" id="2938197"/>
    <lineage>
        <taxon>Bacteria</taxon>
        <taxon>Pseudomonadati</taxon>
        <taxon>Pseudomonadota</taxon>
        <taxon>Gammaproteobacteria</taxon>
        <taxon>Pseudomonadales</taxon>
        <taxon>Pseudomonadaceae</taxon>
        <taxon>Pseudomonas</taxon>
    </lineage>
</organism>
<evidence type="ECO:0000313" key="1">
    <source>
        <dbReference type="EMBL" id="MCK9801430.1"/>
    </source>
</evidence>
<dbReference type="AlphaFoldDB" id="A0A9X1Z5A2"/>
<sequence>MLDNNCCDESRRKVDTAKGLGSLEKTERRNIIGTVITRYKCAACGDKLVRSETEGGPAVWKPD</sequence>
<evidence type="ECO:0000313" key="2">
    <source>
        <dbReference type="Proteomes" id="UP001155059"/>
    </source>
</evidence>
<gene>
    <name evidence="1" type="ORF">M1B34_28115</name>
</gene>
<protein>
    <submittedName>
        <fullName evidence="1">Uncharacterized protein</fullName>
    </submittedName>
</protein>
<reference evidence="1 2" key="2">
    <citation type="journal article" date="2023" name="Plant Pathol.">
        <title>Dismantling and reorganizing Pseudomonas marginalis sensu#lato.</title>
        <authorList>
            <person name="Sawada H."/>
            <person name="Fujikawa T."/>
            <person name="Satou M."/>
        </authorList>
    </citation>
    <scope>NUCLEOTIDE SEQUENCE [LARGE SCALE GENOMIC DNA]</scope>
    <source>
        <strain evidence="1 2">MAFF 302030</strain>
    </source>
</reference>
<name>A0A9X1Z5A2_9PSED</name>
<accession>A0A9X1Z5A2</accession>
<dbReference type="EMBL" id="JALQCW010000086">
    <property type="protein sequence ID" value="MCK9801430.1"/>
    <property type="molecule type" value="Genomic_DNA"/>
</dbReference>
<comment type="caution">
    <text evidence="1">The sequence shown here is derived from an EMBL/GenBank/DDBJ whole genome shotgun (WGS) entry which is preliminary data.</text>
</comment>
<dbReference type="Proteomes" id="UP001155059">
    <property type="component" value="Unassembled WGS sequence"/>
</dbReference>
<reference evidence="1 2" key="1">
    <citation type="journal article" date="2022" name="Int. J. Syst. Evol. Microbiol.">
        <title>Pseudomonas aegrilactucae sp. nov. and Pseudomonas morbosilactucae sp. nov., pathogens causing bacterial rot of lettuce in Japan.</title>
        <authorList>
            <person name="Sawada H."/>
            <person name="Fujikawa T."/>
            <person name="Satou M."/>
        </authorList>
    </citation>
    <scope>NUCLEOTIDE SEQUENCE [LARGE SCALE GENOMIC DNA]</scope>
    <source>
        <strain evidence="1 2">MAFF 302030</strain>
    </source>
</reference>